<evidence type="ECO:0000313" key="1">
    <source>
        <dbReference type="EMBL" id="KAJ3807004.1"/>
    </source>
</evidence>
<dbReference type="Proteomes" id="UP001163835">
    <property type="component" value="Unassembled WGS sequence"/>
</dbReference>
<comment type="caution">
    <text evidence="1">The sequence shown here is derived from an EMBL/GenBank/DDBJ whole genome shotgun (WGS) entry which is preliminary data.</text>
</comment>
<reference evidence="1" key="1">
    <citation type="submission" date="2022-09" db="EMBL/GenBank/DDBJ databases">
        <title>A Global Phylogenomic Analysis of the Shiitake Genus Lentinula.</title>
        <authorList>
            <consortium name="DOE Joint Genome Institute"/>
            <person name="Sierra-Patev S."/>
            <person name="Min B."/>
            <person name="Naranjo-Ortiz M."/>
            <person name="Looney B."/>
            <person name="Konkel Z."/>
            <person name="Slot J.C."/>
            <person name="Sakamoto Y."/>
            <person name="Steenwyk J.L."/>
            <person name="Rokas A."/>
            <person name="Carro J."/>
            <person name="Camarero S."/>
            <person name="Ferreira P."/>
            <person name="Molpeceres G."/>
            <person name="Ruiz-Duenas F.J."/>
            <person name="Serrano A."/>
            <person name="Henrissat B."/>
            <person name="Drula E."/>
            <person name="Hughes K.W."/>
            <person name="Mata J.L."/>
            <person name="Ishikawa N.K."/>
            <person name="Vargas-Isla R."/>
            <person name="Ushijima S."/>
            <person name="Smith C.A."/>
            <person name="Ahrendt S."/>
            <person name="Andreopoulos W."/>
            <person name="He G."/>
            <person name="Labutti K."/>
            <person name="Lipzen A."/>
            <person name="Ng V."/>
            <person name="Riley R."/>
            <person name="Sandor L."/>
            <person name="Barry K."/>
            <person name="Martinez A.T."/>
            <person name="Xiao Y."/>
            <person name="Gibbons J.G."/>
            <person name="Terashima K."/>
            <person name="Grigoriev I.V."/>
            <person name="Hibbett D.S."/>
        </authorList>
    </citation>
    <scope>NUCLEOTIDE SEQUENCE</scope>
    <source>
        <strain evidence="1">TMI1499</strain>
    </source>
</reference>
<protein>
    <submittedName>
        <fullName evidence="1">Nucleolar protein 14</fullName>
    </submittedName>
</protein>
<proteinExistence type="predicted"/>
<organism evidence="1 2">
    <name type="scientific">Lentinula aff. lateritia</name>
    <dbReference type="NCBI Taxonomy" id="2804960"/>
    <lineage>
        <taxon>Eukaryota</taxon>
        <taxon>Fungi</taxon>
        <taxon>Dikarya</taxon>
        <taxon>Basidiomycota</taxon>
        <taxon>Agaricomycotina</taxon>
        <taxon>Agaricomycetes</taxon>
        <taxon>Agaricomycetidae</taxon>
        <taxon>Agaricales</taxon>
        <taxon>Marasmiineae</taxon>
        <taxon>Omphalotaceae</taxon>
        <taxon>Lentinula</taxon>
    </lineage>
</organism>
<accession>A0ACC1TQK5</accession>
<name>A0ACC1TQK5_9AGAR</name>
<gene>
    <name evidence="1" type="ORF">F5876DRAFT_48954</name>
</gene>
<dbReference type="EMBL" id="MU795352">
    <property type="protein sequence ID" value="KAJ3807004.1"/>
    <property type="molecule type" value="Genomic_DNA"/>
</dbReference>
<sequence>MAKGSQLSQLKSALSHAGITGNNSQNGKKRKRPAPQEKEKEKRAAKLDEIQRKLNPFDLKVTKLKHDVGGRRLKGVTGKPAQSKTAGIEQRKKTLLKEYEERHRTGGIIDRRFGENDPTMSLEERMLERFTKERQRASKGVAFNLEDEDELTHYGQSLSKLDDFDNIGFGEEDEDDETGNNLSIRRLLCRSNRFLGRINEAIVKHTHFGGFDDDEDEDNGEPARKKTKAEVMAEVIAKSKGHKIRRQMEKEEGENVRHELDQAFDSLRSLLYASDPSATGSNSTPLGAPGPSLSAAIPEIALVETEKTANYDQAVRELAFDKRAKPKDRTKTEEELAVEEKEALEQAEKRRRKRMLGLEDSDSEKEGRSKKRQRGGDDLEDDFDYDELGWNGLGTGLEGDYSGEEESDDDGSGDTGESTQGAPEDDHEDQIDEELVRTSQKRTSSSQKGKGKELPFTFPCPSSHEELLEIIDTVNDDDLPTVIQRMRTLYHTSLAADNKFKLQGLIGVLIDHILHISSLPKPSFSVVSSLFPHLAALTKAYPIQSAEHFNRKLVIMHKNLKRGLSQGALRPEAKTWPGSAELTILRIIGSLWPTSDMNHAVVTPTRILMGAYLGLARVRSVSDITSGLFLCTIFLHYEQLSQRFVPEAVNCLVNSVLHLAPSKYQDASQLPGSFPSPDFRSTHCRHLTLDAKMAKGLKIQQPNLSDLLTNQEHDAALKLNLLGLSLDLLGRYANLSKGLEAFIEVFNPISQILQNLELEKFEDDLRVCSTSTKEIIERLLKFTRQSRRPLMLQAHKAIPIPSYVPKFDSTSSSYLRHQDPDKERNEAAKLRNEYKKERKGAIRELRKDARFLAGVQQAQQKEKDKGYSERMKRVFGSLESERAEEKAMEREKAKEKKRAGRKMSFYCLMPHIVSCECFENANRRRSTSAPDQSIVVPDRFKQA</sequence>
<evidence type="ECO:0000313" key="2">
    <source>
        <dbReference type="Proteomes" id="UP001163835"/>
    </source>
</evidence>
<keyword evidence="2" id="KW-1185">Reference proteome</keyword>